<sequence>MFVPHGVGKSVRKEKSYFCLEVDTAGVKRLPNKENRDLVWDDPIFLLFLVEKIFVDAVKHNFSLESDGLRDHLACFAEHLNMARQMIHPPHRKQSKFGALRPSLT</sequence>
<dbReference type="GO" id="GO:0003743">
    <property type="term" value="F:translation initiation factor activity"/>
    <property type="evidence" value="ECO:0007669"/>
    <property type="project" value="UniProtKB-KW"/>
</dbReference>
<comment type="caution">
    <text evidence="1">The sequence shown here is derived from an EMBL/GenBank/DDBJ whole genome shotgun (WGS) entry which is preliminary data.</text>
</comment>
<organism evidence="1 2">
    <name type="scientific">Senna tora</name>
    <dbReference type="NCBI Taxonomy" id="362788"/>
    <lineage>
        <taxon>Eukaryota</taxon>
        <taxon>Viridiplantae</taxon>
        <taxon>Streptophyta</taxon>
        <taxon>Embryophyta</taxon>
        <taxon>Tracheophyta</taxon>
        <taxon>Spermatophyta</taxon>
        <taxon>Magnoliopsida</taxon>
        <taxon>eudicotyledons</taxon>
        <taxon>Gunneridae</taxon>
        <taxon>Pentapetalae</taxon>
        <taxon>rosids</taxon>
        <taxon>fabids</taxon>
        <taxon>Fabales</taxon>
        <taxon>Fabaceae</taxon>
        <taxon>Caesalpinioideae</taxon>
        <taxon>Cassia clade</taxon>
        <taxon>Senna</taxon>
    </lineage>
</organism>
<reference evidence="1" key="1">
    <citation type="submission" date="2020-09" db="EMBL/GenBank/DDBJ databases">
        <title>Genome-Enabled Discovery of Anthraquinone Biosynthesis in Senna tora.</title>
        <authorList>
            <person name="Kang S.-H."/>
            <person name="Pandey R.P."/>
            <person name="Lee C.-M."/>
            <person name="Sim J.-S."/>
            <person name="Jeong J.-T."/>
            <person name="Choi B.-S."/>
            <person name="Jung M."/>
            <person name="Ginzburg D."/>
            <person name="Zhao K."/>
            <person name="Won S.Y."/>
            <person name="Oh T.-J."/>
            <person name="Yu Y."/>
            <person name="Kim N.-H."/>
            <person name="Lee O.R."/>
            <person name="Lee T.-H."/>
            <person name="Bashyal P."/>
            <person name="Kim T.-S."/>
            <person name="Lee W.-H."/>
            <person name="Kawkins C."/>
            <person name="Kim C.-K."/>
            <person name="Kim J.S."/>
            <person name="Ahn B.O."/>
            <person name="Rhee S.Y."/>
            <person name="Sohng J.K."/>
        </authorList>
    </citation>
    <scope>NUCLEOTIDE SEQUENCE</scope>
    <source>
        <tissue evidence="1">Leaf</tissue>
    </source>
</reference>
<evidence type="ECO:0000313" key="2">
    <source>
        <dbReference type="Proteomes" id="UP000634136"/>
    </source>
</evidence>
<dbReference type="EMBL" id="JAAIUW010000008">
    <property type="protein sequence ID" value="KAF7817950.1"/>
    <property type="molecule type" value="Genomic_DNA"/>
</dbReference>
<evidence type="ECO:0000313" key="1">
    <source>
        <dbReference type="EMBL" id="KAF7817950.1"/>
    </source>
</evidence>
<name>A0A834TA08_9FABA</name>
<dbReference type="Proteomes" id="UP000634136">
    <property type="component" value="Unassembled WGS sequence"/>
</dbReference>
<accession>A0A834TA08</accession>
<keyword evidence="1" id="KW-0648">Protein biosynthesis</keyword>
<protein>
    <submittedName>
        <fullName evidence="1">Eukaryotic translation initiation factor 3 subunit A</fullName>
    </submittedName>
</protein>
<gene>
    <name evidence="1" type="ORF">G2W53_023405</name>
</gene>
<keyword evidence="1" id="KW-0396">Initiation factor</keyword>
<dbReference type="AlphaFoldDB" id="A0A834TA08"/>
<keyword evidence="2" id="KW-1185">Reference proteome</keyword>
<dbReference type="OrthoDB" id="1739142at2759"/>
<proteinExistence type="predicted"/>